<dbReference type="EMBL" id="PSQE01000006">
    <property type="protein sequence ID" value="RHN53051.1"/>
    <property type="molecule type" value="Genomic_DNA"/>
</dbReference>
<dbReference type="Proteomes" id="UP000265566">
    <property type="component" value="Chromosome 6"/>
</dbReference>
<evidence type="ECO:0008006" key="5">
    <source>
        <dbReference type="Google" id="ProtNLM"/>
    </source>
</evidence>
<keyword evidence="3" id="KW-0472">Membrane</keyword>
<keyword evidence="2" id="KW-0539">Nucleus</keyword>
<keyword evidence="3" id="KW-1133">Transmembrane helix</keyword>
<dbReference type="Gramene" id="rna37800">
    <property type="protein sequence ID" value="RHN53051.1"/>
    <property type="gene ID" value="gene37800"/>
</dbReference>
<feature type="transmembrane region" description="Helical" evidence="3">
    <location>
        <begin position="6"/>
        <end position="30"/>
    </location>
</feature>
<evidence type="ECO:0000313" key="4">
    <source>
        <dbReference type="EMBL" id="RHN53051.1"/>
    </source>
</evidence>
<comment type="caution">
    <text evidence="4">The sequence shown here is derived from an EMBL/GenBank/DDBJ whole genome shotgun (WGS) entry which is preliminary data.</text>
</comment>
<sequence length="209" mass="23335">MLSNPIILIYISFNIFYAFSLKACFISFLIQKKIFLLEMNVKGIMGDDSARNMKWMVKKTNSDSTTSIGTFSEDSNNSMCSCSSDLTEDADSSSSSHSIGSLCDFSELMNNLPMKRGLSMFYQGKAQSFTSLAEVENIEDLPKKSISYNKRMKSCRSYGGGLDNHRIWYSPKATISKKASRGPLSSSLLGKRGSFLERSRPSIVVHKNF</sequence>
<name>A0A396HKQ9_MEDTR</name>
<evidence type="ECO:0000256" key="1">
    <source>
        <dbReference type="ARBA" id="ARBA00004123"/>
    </source>
</evidence>
<protein>
    <recommendedName>
        <fullName evidence="5">Oxidative stress 3</fullName>
    </recommendedName>
</protein>
<keyword evidence="3" id="KW-0812">Transmembrane</keyword>
<dbReference type="GO" id="GO:0006950">
    <property type="term" value="P:response to stress"/>
    <property type="evidence" value="ECO:0007669"/>
    <property type="project" value="UniProtKB-ARBA"/>
</dbReference>
<dbReference type="InterPro" id="IPR051992">
    <property type="entry name" value="OxStress_Response_Reg"/>
</dbReference>
<proteinExistence type="predicted"/>
<comment type="subcellular location">
    <subcellularLocation>
        <location evidence="1">Nucleus</location>
    </subcellularLocation>
</comment>
<dbReference type="PANTHER" id="PTHR33172">
    <property type="entry name" value="OS08G0516900 PROTEIN"/>
    <property type="match status" value="1"/>
</dbReference>
<gene>
    <name evidence="4" type="ORF">MtrunA17_Chr6g0487221</name>
</gene>
<evidence type="ECO:0000256" key="3">
    <source>
        <dbReference type="SAM" id="Phobius"/>
    </source>
</evidence>
<dbReference type="PANTHER" id="PTHR33172:SF103">
    <property type="entry name" value="PROTEIN OXIDATIVE STRESS 3"/>
    <property type="match status" value="1"/>
</dbReference>
<reference evidence="4" key="1">
    <citation type="journal article" date="2018" name="Nat. Plants">
        <title>Whole-genome landscape of Medicago truncatula symbiotic genes.</title>
        <authorList>
            <person name="Pecrix Y."/>
            <person name="Gamas P."/>
            <person name="Carrere S."/>
        </authorList>
    </citation>
    <scope>NUCLEOTIDE SEQUENCE</scope>
    <source>
        <tissue evidence="4">Leaves</tissue>
    </source>
</reference>
<dbReference type="AlphaFoldDB" id="A0A396HKQ9"/>
<organism evidence="4">
    <name type="scientific">Medicago truncatula</name>
    <name type="common">Barrel medic</name>
    <name type="synonym">Medicago tribuloides</name>
    <dbReference type="NCBI Taxonomy" id="3880"/>
    <lineage>
        <taxon>Eukaryota</taxon>
        <taxon>Viridiplantae</taxon>
        <taxon>Streptophyta</taxon>
        <taxon>Embryophyta</taxon>
        <taxon>Tracheophyta</taxon>
        <taxon>Spermatophyta</taxon>
        <taxon>Magnoliopsida</taxon>
        <taxon>eudicotyledons</taxon>
        <taxon>Gunneridae</taxon>
        <taxon>Pentapetalae</taxon>
        <taxon>rosids</taxon>
        <taxon>fabids</taxon>
        <taxon>Fabales</taxon>
        <taxon>Fabaceae</taxon>
        <taxon>Papilionoideae</taxon>
        <taxon>50 kb inversion clade</taxon>
        <taxon>NPAAA clade</taxon>
        <taxon>Hologalegina</taxon>
        <taxon>IRL clade</taxon>
        <taxon>Trifolieae</taxon>
        <taxon>Medicago</taxon>
    </lineage>
</organism>
<evidence type="ECO:0000256" key="2">
    <source>
        <dbReference type="ARBA" id="ARBA00023242"/>
    </source>
</evidence>
<dbReference type="GO" id="GO:0005634">
    <property type="term" value="C:nucleus"/>
    <property type="evidence" value="ECO:0007669"/>
    <property type="project" value="UniProtKB-SubCell"/>
</dbReference>
<accession>A0A396HKQ9</accession>